<dbReference type="PROSITE" id="PS00211">
    <property type="entry name" value="ABC_TRANSPORTER_1"/>
    <property type="match status" value="1"/>
</dbReference>
<dbReference type="PROSITE" id="PS50893">
    <property type="entry name" value="ABC_TRANSPORTER_2"/>
    <property type="match status" value="1"/>
</dbReference>
<comment type="similarity">
    <text evidence="1">Belongs to the ABC transporter superfamily.</text>
</comment>
<dbReference type="AlphaFoldDB" id="A0A1E3H063"/>
<dbReference type="Proteomes" id="UP000094622">
    <property type="component" value="Unassembled WGS sequence"/>
</dbReference>
<evidence type="ECO:0000256" key="3">
    <source>
        <dbReference type="ARBA" id="ARBA00022741"/>
    </source>
</evidence>
<protein>
    <submittedName>
        <fullName evidence="6">Biotin transport ATP-binding protein BioM</fullName>
        <ecNumber evidence="6">3.6.3.-</ecNumber>
    </submittedName>
</protein>
<dbReference type="EC" id="3.6.3.-" evidence="6"/>
<dbReference type="SMART" id="SM00382">
    <property type="entry name" value="AAA"/>
    <property type="match status" value="1"/>
</dbReference>
<dbReference type="InterPro" id="IPR003593">
    <property type="entry name" value="AAA+_ATPase"/>
</dbReference>
<keyword evidence="3" id="KW-0547">Nucleotide-binding</keyword>
<dbReference type="InterPro" id="IPR050095">
    <property type="entry name" value="ECF_ABC_transporter_ATP-bd"/>
</dbReference>
<dbReference type="InterPro" id="IPR027417">
    <property type="entry name" value="P-loop_NTPase"/>
</dbReference>
<evidence type="ECO:0000313" key="6">
    <source>
        <dbReference type="EMBL" id="ODN69703.1"/>
    </source>
</evidence>
<gene>
    <name evidence="6" type="primary">bioM</name>
    <name evidence="6" type="ORF">A6302_02997</name>
</gene>
<dbReference type="RefSeq" id="WP_069307446.1">
    <property type="nucleotide sequence ID" value="NZ_MCRJ01000078.1"/>
</dbReference>
<keyword evidence="2" id="KW-0813">Transport</keyword>
<dbReference type="PANTHER" id="PTHR43553">
    <property type="entry name" value="HEAVY METAL TRANSPORTER"/>
    <property type="match status" value="1"/>
</dbReference>
<evidence type="ECO:0000256" key="4">
    <source>
        <dbReference type="ARBA" id="ARBA00022840"/>
    </source>
</evidence>
<dbReference type="InterPro" id="IPR017871">
    <property type="entry name" value="ABC_transporter-like_CS"/>
</dbReference>
<sequence length="225" mass="23557">MRVEFQDVTVARGGRTVLAGISCVLTERRIGILGANGSGKSSLARLVNGLVLPAAGRVTVDGLDTARDARRIRSRVGFVFQNPENQIVLPIVGDDIAFGLVNLGYGRAEARQRALAALEGVGFAEAFERPAHELSGGELQLVALAAVLVTGPALVVFDEPTTSLDLRNRRRVGAAIAATSAQAIVVTHDLDLAATLDRVLVLDQGRIVFDGGPAAAIARYIDLAG</sequence>
<dbReference type="PANTHER" id="PTHR43553:SF24">
    <property type="entry name" value="ENERGY-COUPLING FACTOR TRANSPORTER ATP-BINDING PROTEIN ECFA1"/>
    <property type="match status" value="1"/>
</dbReference>
<dbReference type="OrthoDB" id="9782163at2"/>
<reference evidence="6 7" key="1">
    <citation type="submission" date="2016-07" db="EMBL/GenBank/DDBJ databases">
        <title>Draft Genome Sequence of Methylobrevis pamukkalensis PK2.</title>
        <authorList>
            <person name="Vasilenko O.V."/>
            <person name="Doronina N.V."/>
            <person name="Shmareva M.N."/>
            <person name="Tarlachkov S.V."/>
            <person name="Mustakhimov I."/>
            <person name="Trotsenko Y.A."/>
        </authorList>
    </citation>
    <scope>NUCLEOTIDE SEQUENCE [LARGE SCALE GENOMIC DNA]</scope>
    <source>
        <strain evidence="6 7">PK2</strain>
    </source>
</reference>
<dbReference type="GO" id="GO:0016887">
    <property type="term" value="F:ATP hydrolysis activity"/>
    <property type="evidence" value="ECO:0007669"/>
    <property type="project" value="InterPro"/>
</dbReference>
<accession>A0A1E3H063</accession>
<keyword evidence="4 6" id="KW-0067">ATP-binding</keyword>
<feature type="domain" description="ABC transporter" evidence="5">
    <location>
        <begin position="3"/>
        <end position="223"/>
    </location>
</feature>
<evidence type="ECO:0000259" key="5">
    <source>
        <dbReference type="PROSITE" id="PS50893"/>
    </source>
</evidence>
<evidence type="ECO:0000313" key="7">
    <source>
        <dbReference type="Proteomes" id="UP000094622"/>
    </source>
</evidence>
<organism evidence="6 7">
    <name type="scientific">Methylobrevis pamukkalensis</name>
    <dbReference type="NCBI Taxonomy" id="1439726"/>
    <lineage>
        <taxon>Bacteria</taxon>
        <taxon>Pseudomonadati</taxon>
        <taxon>Pseudomonadota</taxon>
        <taxon>Alphaproteobacteria</taxon>
        <taxon>Hyphomicrobiales</taxon>
        <taxon>Pleomorphomonadaceae</taxon>
        <taxon>Methylobrevis</taxon>
    </lineage>
</organism>
<dbReference type="InterPro" id="IPR015856">
    <property type="entry name" value="ABC_transpr_CbiO/EcfA_su"/>
</dbReference>
<evidence type="ECO:0000256" key="1">
    <source>
        <dbReference type="ARBA" id="ARBA00005417"/>
    </source>
</evidence>
<dbReference type="Gene3D" id="3.40.50.300">
    <property type="entry name" value="P-loop containing nucleotide triphosphate hydrolases"/>
    <property type="match status" value="1"/>
</dbReference>
<name>A0A1E3H063_9HYPH</name>
<comment type="caution">
    <text evidence="6">The sequence shown here is derived from an EMBL/GenBank/DDBJ whole genome shotgun (WGS) entry which is preliminary data.</text>
</comment>
<dbReference type="InterPro" id="IPR003439">
    <property type="entry name" value="ABC_transporter-like_ATP-bd"/>
</dbReference>
<dbReference type="CDD" id="cd03225">
    <property type="entry name" value="ABC_cobalt_CbiO_domain1"/>
    <property type="match status" value="1"/>
</dbReference>
<dbReference type="GO" id="GO:0042626">
    <property type="term" value="F:ATPase-coupled transmembrane transporter activity"/>
    <property type="evidence" value="ECO:0007669"/>
    <property type="project" value="TreeGrafter"/>
</dbReference>
<dbReference type="GO" id="GO:0043190">
    <property type="term" value="C:ATP-binding cassette (ABC) transporter complex"/>
    <property type="evidence" value="ECO:0007669"/>
    <property type="project" value="TreeGrafter"/>
</dbReference>
<dbReference type="SUPFAM" id="SSF52540">
    <property type="entry name" value="P-loop containing nucleoside triphosphate hydrolases"/>
    <property type="match status" value="1"/>
</dbReference>
<keyword evidence="7" id="KW-1185">Reference proteome</keyword>
<dbReference type="GO" id="GO:0005524">
    <property type="term" value="F:ATP binding"/>
    <property type="evidence" value="ECO:0007669"/>
    <property type="project" value="UniProtKB-KW"/>
</dbReference>
<dbReference type="EMBL" id="MCRJ01000078">
    <property type="protein sequence ID" value="ODN69703.1"/>
    <property type="molecule type" value="Genomic_DNA"/>
</dbReference>
<keyword evidence="6" id="KW-0378">Hydrolase</keyword>
<proteinExistence type="inferred from homology"/>
<evidence type="ECO:0000256" key="2">
    <source>
        <dbReference type="ARBA" id="ARBA00022448"/>
    </source>
</evidence>
<dbReference type="Pfam" id="PF00005">
    <property type="entry name" value="ABC_tran"/>
    <property type="match status" value="1"/>
</dbReference>